<evidence type="ECO:0000256" key="2">
    <source>
        <dbReference type="ARBA" id="ARBA00022475"/>
    </source>
</evidence>
<evidence type="ECO:0000256" key="3">
    <source>
        <dbReference type="ARBA" id="ARBA00022692"/>
    </source>
</evidence>
<evidence type="ECO:0000256" key="1">
    <source>
        <dbReference type="ARBA" id="ARBA00004651"/>
    </source>
</evidence>
<reference evidence="8 9" key="1">
    <citation type="submission" date="2020-08" db="EMBL/GenBank/DDBJ databases">
        <title>Streptomyces sp. PSKA01 genome sequencing and assembly.</title>
        <authorList>
            <person name="Mandal S."/>
            <person name="Maiti P.K."/>
            <person name="Das P."/>
        </authorList>
    </citation>
    <scope>NUCLEOTIDE SEQUENCE [LARGE SCALE GENOMIC DNA]</scope>
    <source>
        <strain evidence="8 9">PSKA01</strain>
    </source>
</reference>
<evidence type="ECO:0000313" key="8">
    <source>
        <dbReference type="EMBL" id="MBC2907642.1"/>
    </source>
</evidence>
<feature type="transmembrane region" description="Helical" evidence="6">
    <location>
        <begin position="203"/>
        <end position="227"/>
    </location>
</feature>
<keyword evidence="2" id="KW-1003">Cell membrane</keyword>
<evidence type="ECO:0000256" key="6">
    <source>
        <dbReference type="SAM" id="Phobius"/>
    </source>
</evidence>
<feature type="domain" description="ABC-2 type transporter transmembrane" evidence="7">
    <location>
        <begin position="28"/>
        <end position="351"/>
    </location>
</feature>
<dbReference type="GO" id="GO:0140359">
    <property type="term" value="F:ABC-type transporter activity"/>
    <property type="evidence" value="ECO:0007669"/>
    <property type="project" value="InterPro"/>
</dbReference>
<feature type="transmembrane region" description="Helical" evidence="6">
    <location>
        <begin position="339"/>
        <end position="357"/>
    </location>
</feature>
<feature type="transmembrane region" description="Helical" evidence="6">
    <location>
        <begin position="247"/>
        <end position="270"/>
    </location>
</feature>
<protein>
    <submittedName>
        <fullName evidence="8">ABC transporter permease</fullName>
    </submittedName>
</protein>
<gene>
    <name evidence="8" type="ORF">H4N64_40270</name>
</gene>
<name>A0A7X1MDV5_9ACTN</name>
<evidence type="ECO:0000256" key="5">
    <source>
        <dbReference type="ARBA" id="ARBA00023136"/>
    </source>
</evidence>
<sequence>MEKIRAIRATNQRNLRLLRRRPDLLAQSVLMPIVMLLLSALIFGAGGDDWPVGVTDHAKTEQSAGLVEAIEESTSTITPYFRITETDATEAKEMLDEGRMQLVIEIPPDFDRTRQVDITTYNINSDATKNLRLRVEDALNAFDAEAGNLGVTVDLRTVEPEDIPRSEFIAGGLTLLALFFGAALISANLFAVEQEQRTTKEMLLTPVGAGTAAFSCMITGTGVAFLTAIPTYLTGWLAFGLTPDPSALLLVLIFMTPLMLACAGTGVLLAQILRQHRSIQPLLILVAIATFFSAGGFVSVPGLPPAARSFAEWWPFSRIFEWNNPVLHQFADNFPTHQWAWALAAAALGALAALWAAHRERYATRAGGQ</sequence>
<dbReference type="PANTHER" id="PTHR30294">
    <property type="entry name" value="MEMBRANE COMPONENT OF ABC TRANSPORTER YHHJ-RELATED"/>
    <property type="match status" value="1"/>
</dbReference>
<dbReference type="InterPro" id="IPR051449">
    <property type="entry name" value="ABC-2_transporter_component"/>
</dbReference>
<feature type="transmembrane region" description="Helical" evidence="6">
    <location>
        <begin position="168"/>
        <end position="191"/>
    </location>
</feature>
<comment type="subcellular location">
    <subcellularLocation>
        <location evidence="1">Cell membrane</location>
        <topology evidence="1">Multi-pass membrane protein</topology>
    </subcellularLocation>
</comment>
<dbReference type="RefSeq" id="WP_186287587.1">
    <property type="nucleotide sequence ID" value="NZ_JACMSF010000085.1"/>
</dbReference>
<organism evidence="8 9">
    <name type="scientific">Streptomyces cupreus</name>
    <dbReference type="NCBI Taxonomy" id="2759956"/>
    <lineage>
        <taxon>Bacteria</taxon>
        <taxon>Bacillati</taxon>
        <taxon>Actinomycetota</taxon>
        <taxon>Actinomycetes</taxon>
        <taxon>Kitasatosporales</taxon>
        <taxon>Streptomycetaceae</taxon>
        <taxon>Streptomyces</taxon>
    </lineage>
</organism>
<keyword evidence="5 6" id="KW-0472">Membrane</keyword>
<evidence type="ECO:0000256" key="4">
    <source>
        <dbReference type="ARBA" id="ARBA00022989"/>
    </source>
</evidence>
<keyword evidence="9" id="KW-1185">Reference proteome</keyword>
<dbReference type="AlphaFoldDB" id="A0A7X1MDV5"/>
<evidence type="ECO:0000313" key="9">
    <source>
        <dbReference type="Proteomes" id="UP000584670"/>
    </source>
</evidence>
<dbReference type="Gene3D" id="3.40.1710.10">
    <property type="entry name" value="abc type-2 transporter like domain"/>
    <property type="match status" value="1"/>
</dbReference>
<keyword evidence="4 6" id="KW-1133">Transmembrane helix</keyword>
<proteinExistence type="predicted"/>
<dbReference type="Proteomes" id="UP000584670">
    <property type="component" value="Unassembled WGS sequence"/>
</dbReference>
<comment type="caution">
    <text evidence="8">The sequence shown here is derived from an EMBL/GenBank/DDBJ whole genome shotgun (WGS) entry which is preliminary data.</text>
</comment>
<keyword evidence="3 6" id="KW-0812">Transmembrane</keyword>
<dbReference type="InterPro" id="IPR013525">
    <property type="entry name" value="ABC2_TM"/>
</dbReference>
<dbReference type="Pfam" id="PF12698">
    <property type="entry name" value="ABC2_membrane_3"/>
    <property type="match status" value="1"/>
</dbReference>
<dbReference type="GO" id="GO:0005886">
    <property type="term" value="C:plasma membrane"/>
    <property type="evidence" value="ECO:0007669"/>
    <property type="project" value="UniProtKB-SubCell"/>
</dbReference>
<feature type="transmembrane region" description="Helical" evidence="6">
    <location>
        <begin position="24"/>
        <end position="45"/>
    </location>
</feature>
<dbReference type="EMBL" id="JACMSF010000085">
    <property type="protein sequence ID" value="MBC2907642.1"/>
    <property type="molecule type" value="Genomic_DNA"/>
</dbReference>
<dbReference type="PANTHER" id="PTHR30294:SF29">
    <property type="entry name" value="MULTIDRUG ABC TRANSPORTER PERMEASE YBHS-RELATED"/>
    <property type="match status" value="1"/>
</dbReference>
<feature type="transmembrane region" description="Helical" evidence="6">
    <location>
        <begin position="282"/>
        <end position="303"/>
    </location>
</feature>
<evidence type="ECO:0000259" key="7">
    <source>
        <dbReference type="Pfam" id="PF12698"/>
    </source>
</evidence>
<accession>A0A7X1MDV5</accession>